<dbReference type="Pfam" id="PF03992">
    <property type="entry name" value="ABM"/>
    <property type="match status" value="1"/>
</dbReference>
<dbReference type="AlphaFoldDB" id="A0A239MYR5"/>
<dbReference type="PROSITE" id="PS51725">
    <property type="entry name" value="ABM"/>
    <property type="match status" value="1"/>
</dbReference>
<name>A0A239MYR5_9NOCA</name>
<dbReference type="SUPFAM" id="SSF54909">
    <property type="entry name" value="Dimeric alpha+beta barrel"/>
    <property type="match status" value="1"/>
</dbReference>
<organism evidence="2 3">
    <name type="scientific">Rhodococcoides kyotonense</name>
    <dbReference type="NCBI Taxonomy" id="398843"/>
    <lineage>
        <taxon>Bacteria</taxon>
        <taxon>Bacillati</taxon>
        <taxon>Actinomycetota</taxon>
        <taxon>Actinomycetes</taxon>
        <taxon>Mycobacteriales</taxon>
        <taxon>Nocardiaceae</taxon>
        <taxon>Rhodococcoides</taxon>
    </lineage>
</organism>
<dbReference type="InterPro" id="IPR011008">
    <property type="entry name" value="Dimeric_a/b-barrel"/>
</dbReference>
<dbReference type="RefSeq" id="WP_089251974.1">
    <property type="nucleotide sequence ID" value="NZ_FZOW01000024.1"/>
</dbReference>
<evidence type="ECO:0000313" key="2">
    <source>
        <dbReference type="EMBL" id="SNT47322.1"/>
    </source>
</evidence>
<dbReference type="InterPro" id="IPR050744">
    <property type="entry name" value="AI-2_Isomerase_LsrG"/>
</dbReference>
<dbReference type="PANTHER" id="PTHR33336">
    <property type="entry name" value="QUINOL MONOOXYGENASE YGIN-RELATED"/>
    <property type="match status" value="1"/>
</dbReference>
<reference evidence="3" key="1">
    <citation type="submission" date="2017-06" db="EMBL/GenBank/DDBJ databases">
        <authorList>
            <person name="Varghese N."/>
            <person name="Submissions S."/>
        </authorList>
    </citation>
    <scope>NUCLEOTIDE SEQUENCE [LARGE SCALE GENOMIC DNA]</scope>
    <source>
        <strain evidence="3">JCM 23211</strain>
    </source>
</reference>
<dbReference type="Gene3D" id="3.30.70.100">
    <property type="match status" value="1"/>
</dbReference>
<proteinExistence type="predicted"/>
<dbReference type="InterPro" id="IPR007138">
    <property type="entry name" value="ABM_dom"/>
</dbReference>
<accession>A0A239MYR5</accession>
<protein>
    <submittedName>
        <fullName evidence="2">Autoinducer 2-degrading protein</fullName>
    </submittedName>
</protein>
<dbReference type="OrthoDB" id="3695636at2"/>
<dbReference type="GO" id="GO:0005829">
    <property type="term" value="C:cytosol"/>
    <property type="evidence" value="ECO:0007669"/>
    <property type="project" value="TreeGrafter"/>
</dbReference>
<feature type="domain" description="ABM" evidence="1">
    <location>
        <begin position="2"/>
        <end position="98"/>
    </location>
</feature>
<dbReference type="EMBL" id="FZOW01000024">
    <property type="protein sequence ID" value="SNT47322.1"/>
    <property type="molecule type" value="Genomic_DNA"/>
</dbReference>
<gene>
    <name evidence="2" type="ORF">SAMN05421642_12431</name>
</gene>
<dbReference type="PANTHER" id="PTHR33336:SF1">
    <property type="entry name" value="(4S)-4-HYDROXY-5-PHOSPHONOOXYPENTANE-2,3-DIONE ISOMERASE"/>
    <property type="match status" value="1"/>
</dbReference>
<sequence length="108" mass="12410">MHTVFVRLDVRPEMIDEFISGIEANAHASLHTEPGCLRFDVHRDTADHHRFYFYEIYTDEAAFSVAHRKAPHYASWRETVTRCVVPGSHHNTYAEPVFPNDIAEGPNS</sequence>
<dbReference type="GO" id="GO:0016491">
    <property type="term" value="F:oxidoreductase activity"/>
    <property type="evidence" value="ECO:0007669"/>
    <property type="project" value="TreeGrafter"/>
</dbReference>
<dbReference type="Proteomes" id="UP000198327">
    <property type="component" value="Unassembled WGS sequence"/>
</dbReference>
<keyword evidence="3" id="KW-1185">Reference proteome</keyword>
<evidence type="ECO:0000313" key="3">
    <source>
        <dbReference type="Proteomes" id="UP000198327"/>
    </source>
</evidence>
<evidence type="ECO:0000259" key="1">
    <source>
        <dbReference type="PROSITE" id="PS51725"/>
    </source>
</evidence>